<dbReference type="GO" id="GO:0017075">
    <property type="term" value="F:syntaxin-1 binding"/>
    <property type="evidence" value="ECO:0007669"/>
    <property type="project" value="TreeGrafter"/>
</dbReference>
<dbReference type="AlphaFoldDB" id="A0A8D9AMT0"/>
<dbReference type="EMBL" id="HBUF01571503">
    <property type="protein sequence ID" value="CAG6766716.1"/>
    <property type="molecule type" value="Transcribed_RNA"/>
</dbReference>
<proteinExistence type="predicted"/>
<dbReference type="SUPFAM" id="SSF49562">
    <property type="entry name" value="C2 domain (Calcium/lipid-binding domain, CaLB)"/>
    <property type="match status" value="1"/>
</dbReference>
<name>A0A8D9AMT0_9HEMI</name>
<accession>A0A8D9AMT0</accession>
<dbReference type="PANTHER" id="PTHR10480">
    <property type="entry name" value="PROTEIN UNC-13 HOMOLOG"/>
    <property type="match status" value="1"/>
</dbReference>
<dbReference type="GO" id="GO:0045202">
    <property type="term" value="C:synapse"/>
    <property type="evidence" value="ECO:0007669"/>
    <property type="project" value="GOC"/>
</dbReference>
<sequence length="253" mass="28491">MSLLNVTVKKAHFEGPQSSQYNSYVTLKLQNVKSTTVTVKGPSPCWEQDFLFETNDVNQLVLFHQYISLLLSLIHLILFETNDVNQGLLIEVWDKGIIWDRAIGYHYLPLPQVPFSHEDGPGQWLSLDGELVMMDGEVVGTKIPTGHSILMDCRFELPFGSLGSGEENKVGSPNSSTNSDYEALLSDRLKLDPNVLALKRKSVCPPGSVCPPDPENTEGPDLQRKLELLNNIMDQEARNEQARRQYQYYGHCK</sequence>
<organism evidence="2">
    <name type="scientific">Cacopsylla melanoneura</name>
    <dbReference type="NCBI Taxonomy" id="428564"/>
    <lineage>
        <taxon>Eukaryota</taxon>
        <taxon>Metazoa</taxon>
        <taxon>Ecdysozoa</taxon>
        <taxon>Arthropoda</taxon>
        <taxon>Hexapoda</taxon>
        <taxon>Insecta</taxon>
        <taxon>Pterygota</taxon>
        <taxon>Neoptera</taxon>
        <taxon>Paraneoptera</taxon>
        <taxon>Hemiptera</taxon>
        <taxon>Sternorrhyncha</taxon>
        <taxon>Psylloidea</taxon>
        <taxon>Psyllidae</taxon>
        <taxon>Psyllinae</taxon>
        <taxon>Cacopsylla</taxon>
    </lineage>
</organism>
<dbReference type="GO" id="GO:0019992">
    <property type="term" value="F:diacylglycerol binding"/>
    <property type="evidence" value="ECO:0007669"/>
    <property type="project" value="InterPro"/>
</dbReference>
<dbReference type="InterPro" id="IPR027080">
    <property type="entry name" value="Unc-13"/>
</dbReference>
<protein>
    <submittedName>
        <fullName evidence="2">Phorbol ester/diacylglycerol-binding protein unc-13</fullName>
    </submittedName>
</protein>
<dbReference type="InterPro" id="IPR035892">
    <property type="entry name" value="C2_domain_sf"/>
</dbReference>
<reference evidence="2" key="1">
    <citation type="submission" date="2021-05" db="EMBL/GenBank/DDBJ databases">
        <authorList>
            <person name="Alioto T."/>
            <person name="Alioto T."/>
            <person name="Gomez Garrido J."/>
        </authorList>
    </citation>
    <scope>NUCLEOTIDE SEQUENCE</scope>
</reference>
<dbReference type="GO" id="GO:0005516">
    <property type="term" value="F:calmodulin binding"/>
    <property type="evidence" value="ECO:0007669"/>
    <property type="project" value="TreeGrafter"/>
</dbReference>
<dbReference type="GO" id="GO:0005886">
    <property type="term" value="C:plasma membrane"/>
    <property type="evidence" value="ECO:0007669"/>
    <property type="project" value="TreeGrafter"/>
</dbReference>
<dbReference type="GO" id="GO:0007268">
    <property type="term" value="P:chemical synaptic transmission"/>
    <property type="evidence" value="ECO:0007669"/>
    <property type="project" value="InterPro"/>
</dbReference>
<evidence type="ECO:0000313" key="2">
    <source>
        <dbReference type="EMBL" id="CAG6766716.1"/>
    </source>
</evidence>
<evidence type="ECO:0000259" key="1">
    <source>
        <dbReference type="PROSITE" id="PS50004"/>
    </source>
</evidence>
<dbReference type="PANTHER" id="PTHR10480:SF12">
    <property type="entry name" value="UNC-13, ISOFORM E"/>
    <property type="match status" value="1"/>
</dbReference>
<feature type="domain" description="C2" evidence="1">
    <location>
        <begin position="1"/>
        <end position="125"/>
    </location>
</feature>
<dbReference type="SMART" id="SM00239">
    <property type="entry name" value="C2"/>
    <property type="match status" value="1"/>
</dbReference>
<dbReference type="Gene3D" id="2.60.40.150">
    <property type="entry name" value="C2 domain"/>
    <property type="match status" value="1"/>
</dbReference>
<dbReference type="Pfam" id="PF00168">
    <property type="entry name" value="C2"/>
    <property type="match status" value="2"/>
</dbReference>
<dbReference type="PROSITE" id="PS50004">
    <property type="entry name" value="C2"/>
    <property type="match status" value="1"/>
</dbReference>
<dbReference type="InterPro" id="IPR000008">
    <property type="entry name" value="C2_dom"/>
</dbReference>